<organism evidence="1 2">
    <name type="scientific">[Candida] jaroonii</name>
    <dbReference type="NCBI Taxonomy" id="467808"/>
    <lineage>
        <taxon>Eukaryota</taxon>
        <taxon>Fungi</taxon>
        <taxon>Dikarya</taxon>
        <taxon>Ascomycota</taxon>
        <taxon>Saccharomycotina</taxon>
        <taxon>Pichiomycetes</taxon>
        <taxon>Debaryomycetaceae</taxon>
        <taxon>Yamadazyma</taxon>
    </lineage>
</organism>
<dbReference type="Proteomes" id="UP001152531">
    <property type="component" value="Unassembled WGS sequence"/>
</dbReference>
<comment type="caution">
    <text evidence="1">The sequence shown here is derived from an EMBL/GenBank/DDBJ whole genome shotgun (WGS) entry which is preliminary data.</text>
</comment>
<protein>
    <submittedName>
        <fullName evidence="1">Uncharacterized protein</fullName>
    </submittedName>
</protein>
<keyword evidence="2" id="KW-1185">Reference proteome</keyword>
<evidence type="ECO:0000313" key="2">
    <source>
        <dbReference type="Proteomes" id="UP001152531"/>
    </source>
</evidence>
<accession>A0ACA9YD03</accession>
<dbReference type="EMBL" id="CALSDN010000010">
    <property type="protein sequence ID" value="CAH6722723.1"/>
    <property type="molecule type" value="Genomic_DNA"/>
</dbReference>
<name>A0ACA9YD03_9ASCO</name>
<evidence type="ECO:0000313" key="1">
    <source>
        <dbReference type="EMBL" id="CAH6722723.1"/>
    </source>
</evidence>
<gene>
    <name evidence="1" type="ORF">CLIB1444_10S04918</name>
</gene>
<sequence>MRTDEFLLLTLLHLVMLYLINWTTFVDLHISTTQGLLVLTAVVAQGSPVYLNIWRRCRDHFKGGNPFDDQCFEMITSEIAKLSLTLAGLGYITGWYKRDNSVSNRQSVCTSVTYILLLSSTILSTLMLLKISMKWSPIKQA</sequence>
<reference evidence="1" key="1">
    <citation type="submission" date="2022-06" db="EMBL/GenBank/DDBJ databases">
        <authorList>
            <person name="Legras J.-L."/>
            <person name="Devillers H."/>
            <person name="Grondin C."/>
        </authorList>
    </citation>
    <scope>NUCLEOTIDE SEQUENCE</scope>
    <source>
        <strain evidence="1">CLIB 1444</strain>
    </source>
</reference>
<proteinExistence type="predicted"/>